<feature type="coiled-coil region" evidence="1">
    <location>
        <begin position="168"/>
        <end position="195"/>
    </location>
</feature>
<accession>A0A7S3REN9</accession>
<name>A0A7S3REN9_EMIHU</name>
<proteinExistence type="predicted"/>
<evidence type="ECO:0000256" key="1">
    <source>
        <dbReference type="SAM" id="Coils"/>
    </source>
</evidence>
<dbReference type="AlphaFoldDB" id="A0A7S3REN9"/>
<organism evidence="3">
    <name type="scientific">Emiliania huxleyi</name>
    <name type="common">Coccolithophore</name>
    <name type="synonym">Pontosphaera huxleyi</name>
    <dbReference type="NCBI Taxonomy" id="2903"/>
    <lineage>
        <taxon>Eukaryota</taxon>
        <taxon>Haptista</taxon>
        <taxon>Haptophyta</taxon>
        <taxon>Prymnesiophyceae</taxon>
        <taxon>Isochrysidales</taxon>
        <taxon>Noelaerhabdaceae</taxon>
        <taxon>Emiliania</taxon>
    </lineage>
</organism>
<evidence type="ECO:0000313" key="3">
    <source>
        <dbReference type="EMBL" id="CAE0521313.1"/>
    </source>
</evidence>
<gene>
    <name evidence="3" type="ORF">EHUX00137_LOCUS697</name>
</gene>
<feature type="region of interest" description="Disordered" evidence="2">
    <location>
        <begin position="1"/>
        <end position="21"/>
    </location>
</feature>
<sequence>MAVRQGRLPPRSTAGSSSAALDVASDPGVASASELVLLRQRIADLSADNAILKSDFILAKARLADVTAVCDGLKAASRKGRATDARLWRSAIAAGCAAEAVLRESLREAEEAWHERQRGTTLARLLESGARQRLGVTLQCWRSVAAKSRAVEASAERASLRSRVCELERQLQEASARAEVERRMAEERGACLEQERGALACRLEQAAREKEALHRALQLGLGRGHAAAGEAQHLRSQLEASERERLRTSLCAREALAAQRSVQRRAPLCAPVLPPAACGAILTAGGAMIPLEGPPASRYQVSFSLEP</sequence>
<evidence type="ECO:0000256" key="2">
    <source>
        <dbReference type="SAM" id="MobiDB-lite"/>
    </source>
</evidence>
<reference evidence="3" key="1">
    <citation type="submission" date="2021-01" db="EMBL/GenBank/DDBJ databases">
        <authorList>
            <person name="Corre E."/>
            <person name="Pelletier E."/>
            <person name="Niang G."/>
            <person name="Scheremetjew M."/>
            <person name="Finn R."/>
            <person name="Kale V."/>
            <person name="Holt S."/>
            <person name="Cochrane G."/>
            <person name="Meng A."/>
            <person name="Brown T."/>
            <person name="Cohen L."/>
        </authorList>
    </citation>
    <scope>NUCLEOTIDE SEQUENCE</scope>
    <source>
        <strain evidence="3">379</strain>
    </source>
</reference>
<dbReference type="EMBL" id="HBIR01001004">
    <property type="protein sequence ID" value="CAE0521313.1"/>
    <property type="molecule type" value="Transcribed_RNA"/>
</dbReference>
<keyword evidence="1" id="KW-0175">Coiled coil</keyword>
<protein>
    <submittedName>
        <fullName evidence="3">Uncharacterized protein</fullName>
    </submittedName>
</protein>